<dbReference type="Gene3D" id="1.10.510.10">
    <property type="entry name" value="Transferase(Phosphotransferase) domain 1"/>
    <property type="match status" value="1"/>
</dbReference>
<evidence type="ECO:0000256" key="2">
    <source>
        <dbReference type="SAM" id="MobiDB-lite"/>
    </source>
</evidence>
<dbReference type="Pfam" id="PF00069">
    <property type="entry name" value="Pkinase"/>
    <property type="match status" value="1"/>
</dbReference>
<dbReference type="Proteomes" id="UP000601435">
    <property type="component" value="Unassembled WGS sequence"/>
</dbReference>
<dbReference type="AlphaFoldDB" id="A0A812ZZY1"/>
<dbReference type="PROSITE" id="PS50011">
    <property type="entry name" value="PROTEIN_KINASE_DOM"/>
    <property type="match status" value="1"/>
</dbReference>
<sequence>MDLKPLERTRLEKDLRTRTGKATQPQTTAGSSIPALQVSKSSVQDFQPAMRTRPSETCFGPPENPLLYTLLEEIGFGVTSKVYKCKRGQEIFAVKAISLKKLRHQPGFSRVSDRLHQEIEILLSLKHERVVKLVDVVEEFDYLYLIMELVSGGELGEWIVKKGSFPENMARHVFVQLVEG</sequence>
<dbReference type="GO" id="GO:0004672">
    <property type="term" value="F:protein kinase activity"/>
    <property type="evidence" value="ECO:0007669"/>
    <property type="project" value="InterPro"/>
</dbReference>
<evidence type="ECO:0000259" key="3">
    <source>
        <dbReference type="PROSITE" id="PS50011"/>
    </source>
</evidence>
<reference evidence="4" key="1">
    <citation type="submission" date="2021-02" db="EMBL/GenBank/DDBJ databases">
        <authorList>
            <person name="Dougan E. K."/>
            <person name="Rhodes N."/>
            <person name="Thang M."/>
            <person name="Chan C."/>
        </authorList>
    </citation>
    <scope>NUCLEOTIDE SEQUENCE</scope>
</reference>
<dbReference type="InterPro" id="IPR017441">
    <property type="entry name" value="Protein_kinase_ATP_BS"/>
</dbReference>
<keyword evidence="1" id="KW-0547">Nucleotide-binding</keyword>
<dbReference type="PANTHER" id="PTHR24347">
    <property type="entry name" value="SERINE/THREONINE-PROTEIN KINASE"/>
    <property type="match status" value="1"/>
</dbReference>
<evidence type="ECO:0000313" key="4">
    <source>
        <dbReference type="EMBL" id="CAE7843289.1"/>
    </source>
</evidence>
<accession>A0A812ZZY1</accession>
<dbReference type="InterPro" id="IPR000719">
    <property type="entry name" value="Prot_kinase_dom"/>
</dbReference>
<dbReference type="GO" id="GO:0005524">
    <property type="term" value="F:ATP binding"/>
    <property type="evidence" value="ECO:0007669"/>
    <property type="project" value="UniProtKB-UniRule"/>
</dbReference>
<feature type="compositionally biased region" description="Basic and acidic residues" evidence="2">
    <location>
        <begin position="1"/>
        <end position="17"/>
    </location>
</feature>
<keyword evidence="1" id="KW-0067">ATP-binding</keyword>
<feature type="binding site" evidence="1">
    <location>
        <position position="95"/>
    </location>
    <ligand>
        <name>ATP</name>
        <dbReference type="ChEBI" id="CHEBI:30616"/>
    </ligand>
</feature>
<comment type="caution">
    <text evidence="4">The sequence shown here is derived from an EMBL/GenBank/DDBJ whole genome shotgun (WGS) entry which is preliminary data.</text>
</comment>
<feature type="compositionally biased region" description="Polar residues" evidence="2">
    <location>
        <begin position="20"/>
        <end position="31"/>
    </location>
</feature>
<evidence type="ECO:0000313" key="5">
    <source>
        <dbReference type="Proteomes" id="UP000601435"/>
    </source>
</evidence>
<proteinExistence type="predicted"/>
<keyword evidence="5" id="KW-1185">Reference proteome</keyword>
<dbReference type="OrthoDB" id="416552at2759"/>
<dbReference type="SMART" id="SM00220">
    <property type="entry name" value="S_TKc"/>
    <property type="match status" value="1"/>
</dbReference>
<evidence type="ECO:0000256" key="1">
    <source>
        <dbReference type="PROSITE-ProRule" id="PRU10141"/>
    </source>
</evidence>
<dbReference type="PROSITE" id="PS00107">
    <property type="entry name" value="PROTEIN_KINASE_ATP"/>
    <property type="match status" value="1"/>
</dbReference>
<dbReference type="SUPFAM" id="SSF56112">
    <property type="entry name" value="Protein kinase-like (PK-like)"/>
    <property type="match status" value="1"/>
</dbReference>
<organism evidence="4 5">
    <name type="scientific">Symbiodinium necroappetens</name>
    <dbReference type="NCBI Taxonomy" id="1628268"/>
    <lineage>
        <taxon>Eukaryota</taxon>
        <taxon>Sar</taxon>
        <taxon>Alveolata</taxon>
        <taxon>Dinophyceae</taxon>
        <taxon>Suessiales</taxon>
        <taxon>Symbiodiniaceae</taxon>
        <taxon>Symbiodinium</taxon>
    </lineage>
</organism>
<dbReference type="EMBL" id="CAJNJA010050964">
    <property type="protein sequence ID" value="CAE7843289.1"/>
    <property type="molecule type" value="Genomic_DNA"/>
</dbReference>
<feature type="non-terminal residue" evidence="4">
    <location>
        <position position="1"/>
    </location>
</feature>
<gene>
    <name evidence="4" type="primary">fhkD</name>
    <name evidence="4" type="ORF">SNEC2469_LOCUS25676</name>
</gene>
<feature type="domain" description="Protein kinase" evidence="3">
    <location>
        <begin position="68"/>
        <end position="180"/>
    </location>
</feature>
<name>A0A812ZZY1_9DINO</name>
<dbReference type="InterPro" id="IPR011009">
    <property type="entry name" value="Kinase-like_dom_sf"/>
</dbReference>
<feature type="region of interest" description="Disordered" evidence="2">
    <location>
        <begin position="1"/>
        <end position="34"/>
    </location>
</feature>
<protein>
    <submittedName>
        <fullName evidence="4">FhkD protein</fullName>
    </submittedName>
</protein>